<evidence type="ECO:0000259" key="5">
    <source>
        <dbReference type="PROSITE" id="PS50977"/>
    </source>
</evidence>
<dbReference type="SUPFAM" id="SSF48498">
    <property type="entry name" value="Tetracyclin repressor-like, C-terminal domain"/>
    <property type="match status" value="1"/>
</dbReference>
<dbReference type="Gene3D" id="1.10.357.10">
    <property type="entry name" value="Tetracycline Repressor, domain 2"/>
    <property type="match status" value="1"/>
</dbReference>
<dbReference type="Pfam" id="PF00440">
    <property type="entry name" value="TetR_N"/>
    <property type="match status" value="1"/>
</dbReference>
<dbReference type="InterPro" id="IPR001647">
    <property type="entry name" value="HTH_TetR"/>
</dbReference>
<keyword evidence="1" id="KW-0805">Transcription regulation</keyword>
<keyword evidence="2 4" id="KW-0238">DNA-binding</keyword>
<name>A0A1V8RQQ4_9HYPH</name>
<dbReference type="PROSITE" id="PS50977">
    <property type="entry name" value="HTH_TETR_2"/>
    <property type="match status" value="1"/>
</dbReference>
<dbReference type="AlphaFoldDB" id="A0A1V8RQQ4"/>
<dbReference type="STRING" id="1873176.BFN67_17290"/>
<dbReference type="PANTHER" id="PTHR47506:SF3">
    <property type="entry name" value="HTH-TYPE TRANSCRIPTIONAL REGULATOR LMRA"/>
    <property type="match status" value="1"/>
</dbReference>
<sequence length="188" mass="20501">MPRVVAEKADVIPLLAEVFREHGYEGATISRIHDKTGFGRGSLYHFFPGGKEDMAAAVLAEVDGWFEQHIFEPLRQADDAELAIGQMFDAVTTYFRSGGRVCLVGAFALTDARNRFGAAVGGYFARWIEALALALRHAGASDSMAVALAEDAVLGIQGAIVIARSLDDRAAFERAMQRIQARTLVWKE</sequence>
<organism evidence="6 7">
    <name type="scientific">Manganibacter manganicus</name>
    <dbReference type="NCBI Taxonomy" id="1873176"/>
    <lineage>
        <taxon>Bacteria</taxon>
        <taxon>Pseudomonadati</taxon>
        <taxon>Pseudomonadota</taxon>
        <taxon>Alphaproteobacteria</taxon>
        <taxon>Hyphomicrobiales</taxon>
        <taxon>Phyllobacteriaceae</taxon>
        <taxon>Manganibacter</taxon>
    </lineage>
</organism>
<evidence type="ECO:0000256" key="1">
    <source>
        <dbReference type="ARBA" id="ARBA00023015"/>
    </source>
</evidence>
<evidence type="ECO:0000313" key="6">
    <source>
        <dbReference type="EMBL" id="OQM75541.1"/>
    </source>
</evidence>
<dbReference type="Pfam" id="PF21993">
    <property type="entry name" value="TetR_C_13_2"/>
    <property type="match status" value="1"/>
</dbReference>
<accession>A0A1V8RQQ4</accession>
<feature type="DNA-binding region" description="H-T-H motif" evidence="4">
    <location>
        <begin position="28"/>
        <end position="47"/>
    </location>
</feature>
<dbReference type="EMBL" id="MDET01000014">
    <property type="protein sequence ID" value="OQM75541.1"/>
    <property type="molecule type" value="Genomic_DNA"/>
</dbReference>
<gene>
    <name evidence="6" type="ORF">BFN67_17290</name>
</gene>
<keyword evidence="3" id="KW-0804">Transcription</keyword>
<comment type="caution">
    <text evidence="6">The sequence shown here is derived from an EMBL/GenBank/DDBJ whole genome shotgun (WGS) entry which is preliminary data.</text>
</comment>
<dbReference type="GO" id="GO:0003677">
    <property type="term" value="F:DNA binding"/>
    <property type="evidence" value="ECO:0007669"/>
    <property type="project" value="UniProtKB-UniRule"/>
</dbReference>
<proteinExistence type="predicted"/>
<feature type="domain" description="HTH tetR-type" evidence="5">
    <location>
        <begin position="5"/>
        <end position="65"/>
    </location>
</feature>
<dbReference type="Proteomes" id="UP000191905">
    <property type="component" value="Unassembled WGS sequence"/>
</dbReference>
<evidence type="ECO:0000256" key="2">
    <source>
        <dbReference type="ARBA" id="ARBA00023125"/>
    </source>
</evidence>
<keyword evidence="7" id="KW-1185">Reference proteome</keyword>
<evidence type="ECO:0000256" key="4">
    <source>
        <dbReference type="PROSITE-ProRule" id="PRU00335"/>
    </source>
</evidence>
<reference evidence="6 7" key="1">
    <citation type="journal article" date="2016" name="Int. J. Syst. Evol. Microbiol.">
        <title>Pseudaminobacter manganicus sp. nov., isolated from sludge of a manganese mine.</title>
        <authorList>
            <person name="Li J."/>
            <person name="Huang J."/>
            <person name="Liao S."/>
            <person name="Wang G."/>
        </authorList>
    </citation>
    <scope>NUCLEOTIDE SEQUENCE [LARGE SCALE GENOMIC DNA]</scope>
    <source>
        <strain evidence="6 7">JH-7</strain>
    </source>
</reference>
<dbReference type="PANTHER" id="PTHR47506">
    <property type="entry name" value="TRANSCRIPTIONAL REGULATORY PROTEIN"/>
    <property type="match status" value="1"/>
</dbReference>
<dbReference type="RefSeq" id="WP_080919648.1">
    <property type="nucleotide sequence ID" value="NZ_MDET01000014.1"/>
</dbReference>
<evidence type="ECO:0000256" key="3">
    <source>
        <dbReference type="ARBA" id="ARBA00023163"/>
    </source>
</evidence>
<protein>
    <submittedName>
        <fullName evidence="6">TetR family transcriptional regulator</fullName>
    </submittedName>
</protein>
<dbReference type="SUPFAM" id="SSF46689">
    <property type="entry name" value="Homeodomain-like"/>
    <property type="match status" value="1"/>
</dbReference>
<dbReference type="InterPro" id="IPR009057">
    <property type="entry name" value="Homeodomain-like_sf"/>
</dbReference>
<evidence type="ECO:0000313" key="7">
    <source>
        <dbReference type="Proteomes" id="UP000191905"/>
    </source>
</evidence>
<dbReference type="InterPro" id="IPR054156">
    <property type="entry name" value="YxaF_TetR_C"/>
</dbReference>
<dbReference type="InterPro" id="IPR036271">
    <property type="entry name" value="Tet_transcr_reg_TetR-rel_C_sf"/>
</dbReference>
<dbReference type="OrthoDB" id="9811084at2"/>